<organism evidence="1 2">
    <name type="scientific">Streptomyces tateyamensis</name>
    <dbReference type="NCBI Taxonomy" id="565073"/>
    <lineage>
        <taxon>Bacteria</taxon>
        <taxon>Bacillati</taxon>
        <taxon>Actinomycetota</taxon>
        <taxon>Actinomycetes</taxon>
        <taxon>Kitasatosporales</taxon>
        <taxon>Streptomycetaceae</taxon>
        <taxon>Streptomyces</taxon>
    </lineage>
</organism>
<proteinExistence type="predicted"/>
<dbReference type="InterPro" id="IPR027434">
    <property type="entry name" value="Homing_endonucl"/>
</dbReference>
<gene>
    <name evidence="1" type="ORF">C7C46_02800</name>
</gene>
<protein>
    <recommendedName>
        <fullName evidence="3">Helix-turn-helix domain-containing protein</fullName>
    </recommendedName>
</protein>
<dbReference type="Proteomes" id="UP000248039">
    <property type="component" value="Unassembled WGS sequence"/>
</dbReference>
<evidence type="ECO:0000313" key="1">
    <source>
        <dbReference type="EMBL" id="PYC87814.1"/>
    </source>
</evidence>
<dbReference type="OrthoDB" id="3366805at2"/>
<dbReference type="Gene3D" id="3.10.28.10">
    <property type="entry name" value="Homing endonucleases"/>
    <property type="match status" value="1"/>
</dbReference>
<evidence type="ECO:0008006" key="3">
    <source>
        <dbReference type="Google" id="ProtNLM"/>
    </source>
</evidence>
<sequence length="262" mass="29639">MACVTRSLREQALLLLRDGTPNADAARRLGVPNGTVGSWKFGDRARRGENPGRKRSVCPTHYGDQLNEPAYSYLLGLYLGDGHILQPKGRRYFHLAVTCDDKWPGHMDTVEQAMRDVLPTNSPFRVRRTGCHDVKIYSQHLPCLFPQHGPGKKHERPIILEPWQQTIVDAHPWGLLRGLLHSDGCRIINWTSKTVNGVPKRYEYPRYFFTNKSSDIIGLFTRTLDAVGIRWKAARHQNGGTNISIARAPDVALLDRHIGPKH</sequence>
<accession>A0A2V4NNI2</accession>
<keyword evidence="2" id="KW-1185">Reference proteome</keyword>
<comment type="caution">
    <text evidence="1">The sequence shown here is derived from an EMBL/GenBank/DDBJ whole genome shotgun (WGS) entry which is preliminary data.</text>
</comment>
<dbReference type="EMBL" id="PYBW01000011">
    <property type="protein sequence ID" value="PYC87814.1"/>
    <property type="molecule type" value="Genomic_DNA"/>
</dbReference>
<dbReference type="AlphaFoldDB" id="A0A2V4NNI2"/>
<reference evidence="1 2" key="1">
    <citation type="submission" date="2018-03" db="EMBL/GenBank/DDBJ databases">
        <title>Bioinformatic expansion and discovery of thiopeptide antibiotics.</title>
        <authorList>
            <person name="Schwalen C.J."/>
            <person name="Hudson G.A."/>
            <person name="Mitchell D.A."/>
        </authorList>
    </citation>
    <scope>NUCLEOTIDE SEQUENCE [LARGE SCALE GENOMIC DNA]</scope>
    <source>
        <strain evidence="1 2">ATCC 21389</strain>
    </source>
</reference>
<name>A0A2V4NNI2_9ACTN</name>
<evidence type="ECO:0000313" key="2">
    <source>
        <dbReference type="Proteomes" id="UP000248039"/>
    </source>
</evidence>